<evidence type="ECO:0000256" key="2">
    <source>
        <dbReference type="ARBA" id="ARBA00023125"/>
    </source>
</evidence>
<dbReference type="Gene3D" id="1.10.10.10">
    <property type="entry name" value="Winged helix-like DNA-binding domain superfamily/Winged helix DNA-binding domain"/>
    <property type="match status" value="1"/>
</dbReference>
<dbReference type="InterPro" id="IPR036390">
    <property type="entry name" value="WH_DNA-bd_sf"/>
</dbReference>
<dbReference type="InterPro" id="IPR036388">
    <property type="entry name" value="WH-like_DNA-bd_sf"/>
</dbReference>
<dbReference type="SUPFAM" id="SSF46785">
    <property type="entry name" value="Winged helix' DNA-binding domain"/>
    <property type="match status" value="1"/>
</dbReference>
<comment type="caution">
    <text evidence="5">The sequence shown here is derived from an EMBL/GenBank/DDBJ whole genome shotgun (WGS) entry which is preliminary data.</text>
</comment>
<organism evidence="5 6">
    <name type="scientific">Rhizobium mongolense</name>
    <dbReference type="NCBI Taxonomy" id="57676"/>
    <lineage>
        <taxon>Bacteria</taxon>
        <taxon>Pseudomonadati</taxon>
        <taxon>Pseudomonadota</taxon>
        <taxon>Alphaproteobacteria</taxon>
        <taxon>Hyphomicrobiales</taxon>
        <taxon>Rhizobiaceae</taxon>
        <taxon>Rhizobium/Agrobacterium group</taxon>
        <taxon>Rhizobium</taxon>
    </lineage>
</organism>
<keyword evidence="3" id="KW-0804">Transcription</keyword>
<dbReference type="SMART" id="SM00345">
    <property type="entry name" value="HTH_GNTR"/>
    <property type="match status" value="1"/>
</dbReference>
<dbReference type="EMBL" id="JACIFX010000014">
    <property type="protein sequence ID" value="MBB4232583.1"/>
    <property type="molecule type" value="Genomic_DNA"/>
</dbReference>
<keyword evidence="2" id="KW-0238">DNA-binding</keyword>
<dbReference type="PROSITE" id="PS50949">
    <property type="entry name" value="HTH_GNTR"/>
    <property type="match status" value="1"/>
</dbReference>
<dbReference type="Pfam" id="PF00392">
    <property type="entry name" value="GntR"/>
    <property type="match status" value="1"/>
</dbReference>
<keyword evidence="1" id="KW-0805">Transcription regulation</keyword>
<evidence type="ECO:0000256" key="1">
    <source>
        <dbReference type="ARBA" id="ARBA00023015"/>
    </source>
</evidence>
<keyword evidence="6" id="KW-1185">Reference proteome</keyword>
<evidence type="ECO:0000313" key="6">
    <source>
        <dbReference type="Proteomes" id="UP000551353"/>
    </source>
</evidence>
<dbReference type="PANTHER" id="PTHR43537:SF5">
    <property type="entry name" value="UXU OPERON TRANSCRIPTIONAL REGULATOR"/>
    <property type="match status" value="1"/>
</dbReference>
<gene>
    <name evidence="5" type="ORF">GGD56_006480</name>
</gene>
<name>A0ABR6IXD6_9HYPH</name>
<dbReference type="Proteomes" id="UP000551353">
    <property type="component" value="Unassembled WGS sequence"/>
</dbReference>
<protein>
    <submittedName>
        <fullName evidence="5">Biotin operon repressor</fullName>
    </submittedName>
</protein>
<evidence type="ECO:0000259" key="4">
    <source>
        <dbReference type="PROSITE" id="PS50949"/>
    </source>
</evidence>
<dbReference type="PANTHER" id="PTHR43537">
    <property type="entry name" value="TRANSCRIPTIONAL REGULATOR, GNTR FAMILY"/>
    <property type="match status" value="1"/>
</dbReference>
<sequence>MKMWLCEKAPQCRGISIPKPANESMPAKADTAYDAVLQLLYSYSLVPGQHLSDQELACKLNIGRTPVREALIRLAAEGKILSAPQRGYFTRPLVEGALLDSYAVAREVLAFALTRRRPHFPFTGTSCDDLSPGELTVRAEMIFAGIAEGSSNCEVCKIIDKFCFCSHPLRMKIIASELHAAFRESLSRLTEAMSQFGKATTLVESALMNHLDVEQRAIAHVVQEVNKGRLTEFPRVARSF</sequence>
<feature type="domain" description="HTH gntR-type" evidence="4">
    <location>
        <begin position="26"/>
        <end position="93"/>
    </location>
</feature>
<evidence type="ECO:0000313" key="5">
    <source>
        <dbReference type="EMBL" id="MBB4232583.1"/>
    </source>
</evidence>
<dbReference type="InterPro" id="IPR000524">
    <property type="entry name" value="Tscrpt_reg_HTH_GntR"/>
</dbReference>
<proteinExistence type="predicted"/>
<accession>A0ABR6IXD6</accession>
<evidence type="ECO:0000256" key="3">
    <source>
        <dbReference type="ARBA" id="ARBA00023163"/>
    </source>
</evidence>
<reference evidence="5 6" key="1">
    <citation type="submission" date="2020-08" db="EMBL/GenBank/DDBJ databases">
        <title>Genomic Encyclopedia of Type Strains, Phase IV (KMG-V): Genome sequencing to study the core and pangenomes of soil and plant-associated prokaryotes.</title>
        <authorList>
            <person name="Whitman W."/>
        </authorList>
    </citation>
    <scope>NUCLEOTIDE SEQUENCE [LARGE SCALE GENOMIC DNA]</scope>
    <source>
        <strain evidence="5 6">SEMIA 4087</strain>
    </source>
</reference>